<sequence length="245" mass="27369">YRACTDTDIALLSSLVSKTETGQVSLINPIFDNVSIITSKNRYWDKINHVGSNKFVQRTRQQLTNFYSLDTLTEAGVKNVLHISEKKRLNKILVQANNKINPGKQIALWNLNAESTCNKPGMLPLCIGMPVMIKKNIATELCMTNGAEGHVLGWQSSMIDMNNIEYPVLDIVYILLKDTAFSINIPGLPENVVPITRTSCPITCEFPNGHSQRINRDQVDIILNFAMTDYASQGRTRPITALSIM</sequence>
<dbReference type="AlphaFoldDB" id="A0A0C9U1Y0"/>
<keyword evidence="2" id="KW-1185">Reference proteome</keyword>
<organism evidence="1 2">
    <name type="scientific">Sphaerobolus stellatus (strain SS14)</name>
    <dbReference type="NCBI Taxonomy" id="990650"/>
    <lineage>
        <taxon>Eukaryota</taxon>
        <taxon>Fungi</taxon>
        <taxon>Dikarya</taxon>
        <taxon>Basidiomycota</taxon>
        <taxon>Agaricomycotina</taxon>
        <taxon>Agaricomycetes</taxon>
        <taxon>Phallomycetidae</taxon>
        <taxon>Geastrales</taxon>
        <taxon>Sphaerobolaceae</taxon>
        <taxon>Sphaerobolus</taxon>
    </lineage>
</organism>
<feature type="non-terminal residue" evidence="1">
    <location>
        <position position="1"/>
    </location>
</feature>
<evidence type="ECO:0000313" key="2">
    <source>
        <dbReference type="Proteomes" id="UP000054279"/>
    </source>
</evidence>
<accession>A0A0C9U1Y0</accession>
<proteinExistence type="predicted"/>
<dbReference type="EMBL" id="KN837315">
    <property type="protein sequence ID" value="KIJ28099.1"/>
    <property type="molecule type" value="Genomic_DNA"/>
</dbReference>
<evidence type="ECO:0008006" key="3">
    <source>
        <dbReference type="Google" id="ProtNLM"/>
    </source>
</evidence>
<gene>
    <name evidence="1" type="ORF">M422DRAFT_190184</name>
</gene>
<evidence type="ECO:0000313" key="1">
    <source>
        <dbReference type="EMBL" id="KIJ28099.1"/>
    </source>
</evidence>
<protein>
    <recommendedName>
        <fullName evidence="3">DNA helicase</fullName>
    </recommendedName>
</protein>
<dbReference type="SUPFAM" id="SSF52540">
    <property type="entry name" value="P-loop containing nucleoside triphosphate hydrolases"/>
    <property type="match status" value="1"/>
</dbReference>
<dbReference type="HOGENOM" id="CLU_043173_2_1_1"/>
<reference evidence="1 2" key="1">
    <citation type="submission" date="2014-06" db="EMBL/GenBank/DDBJ databases">
        <title>Evolutionary Origins and Diversification of the Mycorrhizal Mutualists.</title>
        <authorList>
            <consortium name="DOE Joint Genome Institute"/>
            <consortium name="Mycorrhizal Genomics Consortium"/>
            <person name="Kohler A."/>
            <person name="Kuo A."/>
            <person name="Nagy L.G."/>
            <person name="Floudas D."/>
            <person name="Copeland A."/>
            <person name="Barry K.W."/>
            <person name="Cichocki N."/>
            <person name="Veneault-Fourrey C."/>
            <person name="LaButti K."/>
            <person name="Lindquist E.A."/>
            <person name="Lipzen A."/>
            <person name="Lundell T."/>
            <person name="Morin E."/>
            <person name="Murat C."/>
            <person name="Riley R."/>
            <person name="Ohm R."/>
            <person name="Sun H."/>
            <person name="Tunlid A."/>
            <person name="Henrissat B."/>
            <person name="Grigoriev I.V."/>
            <person name="Hibbett D.S."/>
            <person name="Martin F."/>
        </authorList>
    </citation>
    <scope>NUCLEOTIDE SEQUENCE [LARGE SCALE GENOMIC DNA]</scope>
    <source>
        <strain evidence="1 2">SS14</strain>
    </source>
</reference>
<dbReference type="OrthoDB" id="3247165at2759"/>
<dbReference type="Proteomes" id="UP000054279">
    <property type="component" value="Unassembled WGS sequence"/>
</dbReference>
<dbReference type="InterPro" id="IPR027417">
    <property type="entry name" value="P-loop_NTPase"/>
</dbReference>
<name>A0A0C9U1Y0_SPHS4</name>